<dbReference type="AlphaFoldDB" id="A0A4S4KCA1"/>
<protein>
    <submittedName>
        <fullName evidence="2">Uncharacterized protein</fullName>
    </submittedName>
</protein>
<keyword evidence="3" id="KW-1185">Reference proteome</keyword>
<evidence type="ECO:0000313" key="2">
    <source>
        <dbReference type="EMBL" id="THG95563.1"/>
    </source>
</evidence>
<reference evidence="2 3" key="1">
    <citation type="submission" date="2019-02" db="EMBL/GenBank/DDBJ databases">
        <title>Genome sequencing of the rare red list fungi Phellinidium pouzarii.</title>
        <authorList>
            <person name="Buettner E."/>
            <person name="Kellner H."/>
        </authorList>
    </citation>
    <scope>NUCLEOTIDE SEQUENCE [LARGE SCALE GENOMIC DNA]</scope>
    <source>
        <strain evidence="2 3">DSM 108285</strain>
    </source>
</reference>
<proteinExistence type="predicted"/>
<feature type="region of interest" description="Disordered" evidence="1">
    <location>
        <begin position="48"/>
        <end position="88"/>
    </location>
</feature>
<comment type="caution">
    <text evidence="2">The sequence shown here is derived from an EMBL/GenBank/DDBJ whole genome shotgun (WGS) entry which is preliminary data.</text>
</comment>
<feature type="non-terminal residue" evidence="2">
    <location>
        <position position="1"/>
    </location>
</feature>
<dbReference type="EMBL" id="SGPK01000961">
    <property type="protein sequence ID" value="THG95563.1"/>
    <property type="molecule type" value="Genomic_DNA"/>
</dbReference>
<feature type="region of interest" description="Disordered" evidence="1">
    <location>
        <begin position="1"/>
        <end position="27"/>
    </location>
</feature>
<evidence type="ECO:0000313" key="3">
    <source>
        <dbReference type="Proteomes" id="UP000308199"/>
    </source>
</evidence>
<evidence type="ECO:0000256" key="1">
    <source>
        <dbReference type="SAM" id="MobiDB-lite"/>
    </source>
</evidence>
<feature type="compositionally biased region" description="Basic residues" evidence="1">
    <location>
        <begin position="62"/>
        <end position="72"/>
    </location>
</feature>
<feature type="compositionally biased region" description="Basic and acidic residues" evidence="1">
    <location>
        <begin position="77"/>
        <end position="88"/>
    </location>
</feature>
<dbReference type="Proteomes" id="UP000308199">
    <property type="component" value="Unassembled WGS sequence"/>
</dbReference>
<accession>A0A4S4KCA1</accession>
<sequence>DLPGTITAKDFGGPGQRAGSMPAAKRTTGSLGALSGAAHMSYVEQNKSANKKLAKESAGSSSRHKLFAKRGKQIAQARKEARKEAASR</sequence>
<gene>
    <name evidence="2" type="ORF">EW145_g7935</name>
</gene>
<name>A0A4S4KCA1_9AGAM</name>
<organism evidence="2 3">
    <name type="scientific">Phellinidium pouzarii</name>
    <dbReference type="NCBI Taxonomy" id="167371"/>
    <lineage>
        <taxon>Eukaryota</taxon>
        <taxon>Fungi</taxon>
        <taxon>Dikarya</taxon>
        <taxon>Basidiomycota</taxon>
        <taxon>Agaricomycotina</taxon>
        <taxon>Agaricomycetes</taxon>
        <taxon>Hymenochaetales</taxon>
        <taxon>Hymenochaetaceae</taxon>
        <taxon>Phellinidium</taxon>
    </lineage>
</organism>